<evidence type="ECO:0000313" key="2">
    <source>
        <dbReference type="Proteomes" id="UP001501115"/>
    </source>
</evidence>
<dbReference type="Proteomes" id="UP001501115">
    <property type="component" value="Unassembled WGS sequence"/>
</dbReference>
<protein>
    <submittedName>
        <fullName evidence="1">Uncharacterized protein</fullName>
    </submittedName>
</protein>
<sequence length="118" mass="13079">MAHEPLVTVETADFSVTYVLALDDDADTVEDVDAVIRARDGKGWTATFMTLRKIAEVMDDRSTTGECANGLYLQIPDLVIVREGGLDAMTRALVDLFGEYGMDTNVLPRFDEEEDEDD</sequence>
<dbReference type="RefSeq" id="WP_345660150.1">
    <property type="nucleotide sequence ID" value="NZ_BAABET010000002.1"/>
</dbReference>
<accession>A0ABP8F6Z3</accession>
<proteinExistence type="predicted"/>
<comment type="caution">
    <text evidence="1">The sequence shown here is derived from an EMBL/GenBank/DDBJ whole genome shotgun (WGS) entry which is preliminary data.</text>
</comment>
<keyword evidence="2" id="KW-1185">Reference proteome</keyword>
<name>A0ABP8F6Z3_9ACTN</name>
<dbReference type="EMBL" id="BAABET010000002">
    <property type="protein sequence ID" value="GAA4296355.1"/>
    <property type="molecule type" value="Genomic_DNA"/>
</dbReference>
<reference evidence="2" key="1">
    <citation type="journal article" date="2019" name="Int. J. Syst. Evol. Microbiol.">
        <title>The Global Catalogue of Microorganisms (GCM) 10K type strain sequencing project: providing services to taxonomists for standard genome sequencing and annotation.</title>
        <authorList>
            <consortium name="The Broad Institute Genomics Platform"/>
            <consortium name="The Broad Institute Genome Sequencing Center for Infectious Disease"/>
            <person name="Wu L."/>
            <person name="Ma J."/>
        </authorList>
    </citation>
    <scope>NUCLEOTIDE SEQUENCE [LARGE SCALE GENOMIC DNA]</scope>
    <source>
        <strain evidence="2">JCM 31290</strain>
    </source>
</reference>
<gene>
    <name evidence="1" type="ORF">GCM10023086_09920</name>
</gene>
<organism evidence="1 2">
    <name type="scientific">Streptomyces venetus</name>
    <dbReference type="NCBI Taxonomy" id="1701086"/>
    <lineage>
        <taxon>Bacteria</taxon>
        <taxon>Bacillati</taxon>
        <taxon>Actinomycetota</taxon>
        <taxon>Actinomycetes</taxon>
        <taxon>Kitasatosporales</taxon>
        <taxon>Streptomycetaceae</taxon>
        <taxon>Streptomyces</taxon>
    </lineage>
</organism>
<evidence type="ECO:0000313" key="1">
    <source>
        <dbReference type="EMBL" id="GAA4296355.1"/>
    </source>
</evidence>